<keyword evidence="1" id="KW-0812">Transmembrane</keyword>
<keyword evidence="1" id="KW-1133">Transmembrane helix</keyword>
<reference evidence="2" key="1">
    <citation type="journal article" date="2015" name="Nature">
        <title>Complex archaea that bridge the gap between prokaryotes and eukaryotes.</title>
        <authorList>
            <person name="Spang A."/>
            <person name="Saw J.H."/>
            <person name="Jorgensen S.L."/>
            <person name="Zaremba-Niedzwiedzka K."/>
            <person name="Martijn J."/>
            <person name="Lind A.E."/>
            <person name="van Eijk R."/>
            <person name="Schleper C."/>
            <person name="Guy L."/>
            <person name="Ettema T.J."/>
        </authorList>
    </citation>
    <scope>NUCLEOTIDE SEQUENCE</scope>
</reference>
<dbReference type="EMBL" id="LAZR01000485">
    <property type="protein sequence ID" value="KKN67051.1"/>
    <property type="molecule type" value="Genomic_DNA"/>
</dbReference>
<evidence type="ECO:0000313" key="2">
    <source>
        <dbReference type="EMBL" id="KKN67051.1"/>
    </source>
</evidence>
<comment type="caution">
    <text evidence="2">The sequence shown here is derived from an EMBL/GenBank/DDBJ whole genome shotgun (WGS) entry which is preliminary data.</text>
</comment>
<feature type="transmembrane region" description="Helical" evidence="1">
    <location>
        <begin position="107"/>
        <end position="128"/>
    </location>
</feature>
<protein>
    <submittedName>
        <fullName evidence="2">Uncharacterized protein</fullName>
    </submittedName>
</protein>
<organism evidence="2">
    <name type="scientific">marine sediment metagenome</name>
    <dbReference type="NCBI Taxonomy" id="412755"/>
    <lineage>
        <taxon>unclassified sequences</taxon>
        <taxon>metagenomes</taxon>
        <taxon>ecological metagenomes</taxon>
    </lineage>
</organism>
<name>A0A0F9V0J9_9ZZZZ</name>
<keyword evidence="1" id="KW-0472">Membrane</keyword>
<feature type="transmembrane region" description="Helical" evidence="1">
    <location>
        <begin position="77"/>
        <end position="101"/>
    </location>
</feature>
<sequence>MGKLIQFVAILVFIDILFIITGQNVLNSPSSAIINALLDPANIQSSQLWVLIITGGIATLAIVGSVILGIVTRNVEFFFFVTFALGFATLVGDFVAIFLYLASFNVLIATITIGPLMILFLMTVLEWLRGKD</sequence>
<gene>
    <name evidence="2" type="ORF">LCGC14_0466050</name>
</gene>
<dbReference type="AlphaFoldDB" id="A0A0F9V0J9"/>
<feature type="transmembrane region" description="Helical" evidence="1">
    <location>
        <begin position="7"/>
        <end position="26"/>
    </location>
</feature>
<evidence type="ECO:0000256" key="1">
    <source>
        <dbReference type="SAM" id="Phobius"/>
    </source>
</evidence>
<accession>A0A0F9V0J9</accession>
<proteinExistence type="predicted"/>
<feature type="transmembrane region" description="Helical" evidence="1">
    <location>
        <begin position="46"/>
        <end position="70"/>
    </location>
</feature>